<evidence type="ECO:0000313" key="2">
    <source>
        <dbReference type="Proteomes" id="UP000707731"/>
    </source>
</evidence>
<proteinExistence type="predicted"/>
<accession>A0ABS0DI96</accession>
<sequence>MIDYSTPSLTPTTPGADWFIEGCRYREVSRTPVTTDGEVVSYTVTLERADADELLGLYRLDQEPEHG</sequence>
<reference evidence="1 2" key="1">
    <citation type="submission" date="2020-10" db="EMBL/GenBank/DDBJ databases">
        <title>Identification of Nocardia species via Next-generation sequencing and recognition of intraspecies genetic diversity.</title>
        <authorList>
            <person name="Li P."/>
            <person name="Li P."/>
            <person name="Lu B."/>
        </authorList>
    </citation>
    <scope>NUCLEOTIDE SEQUENCE [LARGE SCALE GENOMIC DNA]</scope>
    <source>
        <strain evidence="1 2">BJ06-0143</strain>
    </source>
</reference>
<dbReference type="Proteomes" id="UP000707731">
    <property type="component" value="Unassembled WGS sequence"/>
</dbReference>
<protein>
    <submittedName>
        <fullName evidence="1">Uncharacterized protein</fullName>
    </submittedName>
</protein>
<dbReference type="RefSeq" id="WP_195005018.1">
    <property type="nucleotide sequence ID" value="NZ_JADLQN010000010.1"/>
</dbReference>
<name>A0ABS0DI96_9NOCA</name>
<dbReference type="EMBL" id="JADLQN010000010">
    <property type="protein sequence ID" value="MBF6358179.1"/>
    <property type="molecule type" value="Genomic_DNA"/>
</dbReference>
<comment type="caution">
    <text evidence="1">The sequence shown here is derived from an EMBL/GenBank/DDBJ whole genome shotgun (WGS) entry which is preliminary data.</text>
</comment>
<gene>
    <name evidence="1" type="ORF">IU449_27155</name>
</gene>
<evidence type="ECO:0000313" key="1">
    <source>
        <dbReference type="EMBL" id="MBF6358179.1"/>
    </source>
</evidence>
<organism evidence="1 2">
    <name type="scientific">Nocardia higoensis</name>
    <dbReference type="NCBI Taxonomy" id="228599"/>
    <lineage>
        <taxon>Bacteria</taxon>
        <taxon>Bacillati</taxon>
        <taxon>Actinomycetota</taxon>
        <taxon>Actinomycetes</taxon>
        <taxon>Mycobacteriales</taxon>
        <taxon>Nocardiaceae</taxon>
        <taxon>Nocardia</taxon>
    </lineage>
</organism>
<keyword evidence="2" id="KW-1185">Reference proteome</keyword>